<evidence type="ECO:0000259" key="1">
    <source>
        <dbReference type="PROSITE" id="PS50980"/>
    </source>
</evidence>
<protein>
    <recommendedName>
        <fullName evidence="1">CoA carboxyltransferase N-terminal domain-containing protein</fullName>
    </recommendedName>
</protein>
<dbReference type="SUPFAM" id="SSF52096">
    <property type="entry name" value="ClpP/crotonase"/>
    <property type="match status" value="1"/>
</dbReference>
<dbReference type="Pfam" id="PF01039">
    <property type="entry name" value="Carboxyl_trans"/>
    <property type="match status" value="1"/>
</dbReference>
<dbReference type="AlphaFoldDB" id="A0A075FXI4"/>
<sequence>MQKKKFFGDGIIGGYGVINGRQVYIFAYDFTVLGGTLSKMGD</sequence>
<reference evidence="2" key="1">
    <citation type="journal article" date="2014" name="Genome Biol. Evol.">
        <title>Pangenome evidence for extensive interdomain horizontal transfer affecting lineage core and shell genes in uncultured planktonic thaumarchaeota and euryarchaeota.</title>
        <authorList>
            <person name="Deschamps P."/>
            <person name="Zivanovic Y."/>
            <person name="Moreira D."/>
            <person name="Rodriguez-Valera F."/>
            <person name="Lopez-Garcia P."/>
        </authorList>
    </citation>
    <scope>NUCLEOTIDE SEQUENCE</scope>
</reference>
<organism evidence="2">
    <name type="scientific">uncultured marine thaumarchaeote AD1000_80_D11</name>
    <dbReference type="NCBI Taxonomy" id="1455942"/>
    <lineage>
        <taxon>Archaea</taxon>
        <taxon>Nitrososphaerota</taxon>
        <taxon>environmental samples</taxon>
    </lineage>
</organism>
<dbReference type="InterPro" id="IPR034733">
    <property type="entry name" value="AcCoA_carboxyl_beta"/>
</dbReference>
<dbReference type="InterPro" id="IPR011762">
    <property type="entry name" value="COA_CT_N"/>
</dbReference>
<dbReference type="EMBL" id="KF900481">
    <property type="protein sequence ID" value="AIE96480.1"/>
    <property type="molecule type" value="Genomic_DNA"/>
</dbReference>
<dbReference type="PROSITE" id="PS50980">
    <property type="entry name" value="COA_CT_NTER"/>
    <property type="match status" value="1"/>
</dbReference>
<proteinExistence type="predicted"/>
<dbReference type="InterPro" id="IPR029045">
    <property type="entry name" value="ClpP/crotonase-like_dom_sf"/>
</dbReference>
<evidence type="ECO:0000313" key="2">
    <source>
        <dbReference type="EMBL" id="AIE96480.1"/>
    </source>
</evidence>
<name>A0A075FXI4_9ARCH</name>
<dbReference type="Gene3D" id="3.90.226.10">
    <property type="entry name" value="2-enoyl-CoA Hydratase, Chain A, domain 1"/>
    <property type="match status" value="1"/>
</dbReference>
<accession>A0A075FXI4</accession>
<feature type="domain" description="CoA carboxyltransferase N-terminal" evidence="1">
    <location>
        <begin position="1"/>
        <end position="42"/>
    </location>
</feature>